<protein>
    <submittedName>
        <fullName evidence="2">Amidase</fullName>
    </submittedName>
</protein>
<reference evidence="2" key="1">
    <citation type="submission" date="2011-11" db="EMBL/GenBank/DDBJ databases">
        <title>The Genome Sequence of Fusarium oxysporum PHW808.</title>
        <authorList>
            <consortium name="The Broad Institute Genome Sequencing Platform"/>
            <person name="Ma L.-J."/>
            <person name="Gale L.R."/>
            <person name="Schwartz D.C."/>
            <person name="Zhou S."/>
            <person name="Corby-Kistler H."/>
            <person name="Young S.K."/>
            <person name="Zeng Q."/>
            <person name="Gargeya S."/>
            <person name="Fitzgerald M."/>
            <person name="Haas B."/>
            <person name="Abouelleil A."/>
            <person name="Alvarado L."/>
            <person name="Arachchi H.M."/>
            <person name="Berlin A."/>
            <person name="Brown A."/>
            <person name="Chapman S.B."/>
            <person name="Chen Z."/>
            <person name="Dunbar C."/>
            <person name="Freedman E."/>
            <person name="Gearin G."/>
            <person name="Goldberg J."/>
            <person name="Griggs A."/>
            <person name="Gujja S."/>
            <person name="Heiman D."/>
            <person name="Howarth C."/>
            <person name="Larson L."/>
            <person name="Lui A."/>
            <person name="MacDonald P.J.P."/>
            <person name="Montmayeur A."/>
            <person name="Murphy C."/>
            <person name="Neiman D."/>
            <person name="Pearson M."/>
            <person name="Priest M."/>
            <person name="Roberts A."/>
            <person name="Saif S."/>
            <person name="Shea T."/>
            <person name="Shenoy N."/>
            <person name="Sisk P."/>
            <person name="Stolte C."/>
            <person name="Sykes S."/>
            <person name="Wortman J."/>
            <person name="Nusbaum C."/>
            <person name="Birren B."/>
        </authorList>
    </citation>
    <scope>NUCLEOTIDE SEQUENCE [LARGE SCALE GENOMIC DNA]</scope>
    <source>
        <strain evidence="2">54008</strain>
    </source>
</reference>
<accession>X0H8U4</accession>
<reference evidence="2" key="2">
    <citation type="submission" date="2012-05" db="EMBL/GenBank/DDBJ databases">
        <title>The Genome Annotation of Fusarium oxysporum PHW808.</title>
        <authorList>
            <consortium name="The Broad Institute Genomics Platform"/>
            <person name="Ma L.-J."/>
            <person name="Corby-Kistler H."/>
            <person name="Broz K."/>
            <person name="Gale L.R."/>
            <person name="Jonkers W."/>
            <person name="O'Donnell K."/>
            <person name="Ploetz R."/>
            <person name="Steinberg C."/>
            <person name="Schwartz D.C."/>
            <person name="VanEtten H."/>
            <person name="Zhou S."/>
            <person name="Young S.K."/>
            <person name="Zeng Q."/>
            <person name="Gargeya S."/>
            <person name="Fitzgerald M."/>
            <person name="Abouelleil A."/>
            <person name="Alvarado L."/>
            <person name="Chapman S.B."/>
            <person name="Gainer-Dewar J."/>
            <person name="Goldberg J."/>
            <person name="Griggs A."/>
            <person name="Gujja S."/>
            <person name="Hansen M."/>
            <person name="Howarth C."/>
            <person name="Imamovic A."/>
            <person name="Ireland A."/>
            <person name="Larimer J."/>
            <person name="McCowan C."/>
            <person name="Murphy C."/>
            <person name="Pearson M."/>
            <person name="Poon T.W."/>
            <person name="Priest M."/>
            <person name="Roberts A."/>
            <person name="Saif S."/>
            <person name="Shea T."/>
            <person name="Sykes S."/>
            <person name="Wortman J."/>
            <person name="Nusbaum C."/>
            <person name="Birren B."/>
        </authorList>
    </citation>
    <scope>NUCLEOTIDE SEQUENCE</scope>
    <source>
        <strain evidence="2">54008</strain>
    </source>
</reference>
<proteinExistence type="predicted"/>
<dbReference type="PANTHER" id="PTHR11895">
    <property type="entry name" value="TRANSAMIDASE"/>
    <property type="match status" value="1"/>
</dbReference>
<dbReference type="Proteomes" id="UP000030676">
    <property type="component" value="Unassembled WGS sequence"/>
</dbReference>
<dbReference type="Pfam" id="PF01425">
    <property type="entry name" value="Amidase"/>
    <property type="match status" value="1"/>
</dbReference>
<dbReference type="InterPro" id="IPR000120">
    <property type="entry name" value="Amidase"/>
</dbReference>
<dbReference type="PANTHER" id="PTHR11895:SF7">
    <property type="entry name" value="GLUTAMYL-TRNA(GLN) AMIDOTRANSFERASE SUBUNIT A, MITOCHONDRIAL"/>
    <property type="match status" value="1"/>
</dbReference>
<dbReference type="HOGENOM" id="CLU_1578601_0_0_1"/>
<dbReference type="AlphaFoldDB" id="X0H8U4"/>
<dbReference type="Gene3D" id="3.90.1300.10">
    <property type="entry name" value="Amidase signature (AS) domain"/>
    <property type="match status" value="2"/>
</dbReference>
<name>X0H8U4_FUSOX</name>
<dbReference type="InterPro" id="IPR023631">
    <property type="entry name" value="Amidase_dom"/>
</dbReference>
<organism evidence="2">
    <name type="scientific">Fusarium oxysporum f. sp. conglutinans race 2 54008</name>
    <dbReference type="NCBI Taxonomy" id="1089457"/>
    <lineage>
        <taxon>Eukaryota</taxon>
        <taxon>Fungi</taxon>
        <taxon>Dikarya</taxon>
        <taxon>Ascomycota</taxon>
        <taxon>Pezizomycotina</taxon>
        <taxon>Sordariomycetes</taxon>
        <taxon>Hypocreomycetidae</taxon>
        <taxon>Hypocreales</taxon>
        <taxon>Nectriaceae</taxon>
        <taxon>Fusarium</taxon>
        <taxon>Fusarium oxysporum species complex</taxon>
    </lineage>
</organism>
<evidence type="ECO:0000313" key="2">
    <source>
        <dbReference type="EMBL" id="EXL72682.1"/>
    </source>
</evidence>
<dbReference type="InterPro" id="IPR036928">
    <property type="entry name" value="AS_sf"/>
</dbReference>
<evidence type="ECO:0000259" key="1">
    <source>
        <dbReference type="Pfam" id="PF01425"/>
    </source>
</evidence>
<dbReference type="GO" id="GO:0003824">
    <property type="term" value="F:catalytic activity"/>
    <property type="evidence" value="ECO:0007669"/>
    <property type="project" value="InterPro"/>
</dbReference>
<dbReference type="SUPFAM" id="SSF75304">
    <property type="entry name" value="Amidase signature (AS) enzymes"/>
    <property type="match status" value="2"/>
</dbReference>
<gene>
    <name evidence="2" type="ORF">FOPG_11833</name>
</gene>
<dbReference type="OrthoDB" id="6428749at2759"/>
<dbReference type="EMBL" id="JH658881">
    <property type="protein sequence ID" value="EXL72682.1"/>
    <property type="molecule type" value="Genomic_DNA"/>
</dbReference>
<sequence>MSPSKTHHIEPWKLTAFEALGKIQADEMSVQEYAESLLERIKARDEDVKAWAYLDEKRVMQEARLLDEIPKKNRGPLHGLPIAVKDVIYTKDMPTQFNSPLYDGHFPETDAASGLHVPVLNVPGFKGDHGMPIGLSLVAPRYRDRHLLEVGKAVGEIFEAEGGWETKIE</sequence>
<feature type="domain" description="Amidase" evidence="1">
    <location>
        <begin position="34"/>
        <end position="111"/>
    </location>
</feature>